<dbReference type="EMBL" id="CP058561">
    <property type="protein sequence ID" value="QUH29596.1"/>
    <property type="molecule type" value="Genomic_DNA"/>
</dbReference>
<evidence type="ECO:0000313" key="2">
    <source>
        <dbReference type="Proteomes" id="UP000677305"/>
    </source>
</evidence>
<organism evidence="1 2">
    <name type="scientific">Vallitalea guaymasensis</name>
    <dbReference type="NCBI Taxonomy" id="1185412"/>
    <lineage>
        <taxon>Bacteria</taxon>
        <taxon>Bacillati</taxon>
        <taxon>Bacillota</taxon>
        <taxon>Clostridia</taxon>
        <taxon>Lachnospirales</taxon>
        <taxon>Vallitaleaceae</taxon>
        <taxon>Vallitalea</taxon>
    </lineage>
</organism>
<dbReference type="AlphaFoldDB" id="A0A8J8MAW4"/>
<keyword evidence="2" id="KW-1185">Reference proteome</keyword>
<proteinExistence type="predicted"/>
<reference evidence="1 2" key="1">
    <citation type="submission" date="2020-07" db="EMBL/GenBank/DDBJ databases">
        <title>Vallitalea guaymasensis genome.</title>
        <authorList>
            <person name="Postec A."/>
        </authorList>
    </citation>
    <scope>NUCLEOTIDE SEQUENCE [LARGE SCALE GENOMIC DNA]</scope>
    <source>
        <strain evidence="1 2">Ra1766G1</strain>
    </source>
</reference>
<gene>
    <name evidence="1" type="ORF">HYG85_12045</name>
</gene>
<sequence>MRTYYKSCFLKRNNFIKLILNANNKKVIEIGNDVRSNVTVYINTDVFASKKEAITKYNNRIDHLYNWGYDIVED</sequence>
<name>A0A8J8MAW4_9FIRM</name>
<accession>A0A8J8MAW4</accession>
<dbReference type="RefSeq" id="WP_212693619.1">
    <property type="nucleotide sequence ID" value="NZ_CP058561.1"/>
</dbReference>
<dbReference type="Proteomes" id="UP000677305">
    <property type="component" value="Chromosome"/>
</dbReference>
<protein>
    <submittedName>
        <fullName evidence="1">Uncharacterized protein</fullName>
    </submittedName>
</protein>
<dbReference type="KEGG" id="vgu:HYG85_12045"/>
<evidence type="ECO:0000313" key="1">
    <source>
        <dbReference type="EMBL" id="QUH29596.1"/>
    </source>
</evidence>